<dbReference type="EMBL" id="CAMGYJ010000002">
    <property type="protein sequence ID" value="CAI0379955.1"/>
    <property type="molecule type" value="Genomic_DNA"/>
</dbReference>
<organism evidence="2 3">
    <name type="scientific">Linum tenue</name>
    <dbReference type="NCBI Taxonomy" id="586396"/>
    <lineage>
        <taxon>Eukaryota</taxon>
        <taxon>Viridiplantae</taxon>
        <taxon>Streptophyta</taxon>
        <taxon>Embryophyta</taxon>
        <taxon>Tracheophyta</taxon>
        <taxon>Spermatophyta</taxon>
        <taxon>Magnoliopsida</taxon>
        <taxon>eudicotyledons</taxon>
        <taxon>Gunneridae</taxon>
        <taxon>Pentapetalae</taxon>
        <taxon>rosids</taxon>
        <taxon>fabids</taxon>
        <taxon>Malpighiales</taxon>
        <taxon>Linaceae</taxon>
        <taxon>Linum</taxon>
    </lineage>
</organism>
<dbReference type="AlphaFoldDB" id="A0AAV0H6U7"/>
<dbReference type="PANTHER" id="PTHR34786:SF1">
    <property type="entry name" value="OS09G0504900 PROTEIN"/>
    <property type="match status" value="1"/>
</dbReference>
<dbReference type="PANTHER" id="PTHR34786">
    <property type="entry name" value="OS09G0504900 PROTEIN"/>
    <property type="match status" value="1"/>
</dbReference>
<proteinExistence type="predicted"/>
<evidence type="ECO:0000313" key="3">
    <source>
        <dbReference type="Proteomes" id="UP001154282"/>
    </source>
</evidence>
<dbReference type="Proteomes" id="UP001154282">
    <property type="component" value="Unassembled WGS sequence"/>
</dbReference>
<protein>
    <submittedName>
        <fullName evidence="2">Uncharacterized protein</fullName>
    </submittedName>
</protein>
<accession>A0AAV0H6U7</accession>
<feature type="region of interest" description="Disordered" evidence="1">
    <location>
        <begin position="188"/>
        <end position="259"/>
    </location>
</feature>
<gene>
    <name evidence="2" type="ORF">LITE_LOCUS2470</name>
</gene>
<keyword evidence="3" id="KW-1185">Reference proteome</keyword>
<name>A0AAV0H6U7_9ROSI</name>
<evidence type="ECO:0000313" key="2">
    <source>
        <dbReference type="EMBL" id="CAI0379955.1"/>
    </source>
</evidence>
<evidence type="ECO:0000256" key="1">
    <source>
        <dbReference type="SAM" id="MobiDB-lite"/>
    </source>
</evidence>
<reference evidence="2" key="1">
    <citation type="submission" date="2022-08" db="EMBL/GenBank/DDBJ databases">
        <authorList>
            <person name="Gutierrez-Valencia J."/>
        </authorList>
    </citation>
    <scope>NUCLEOTIDE SEQUENCE</scope>
</reference>
<feature type="compositionally biased region" description="Basic and acidic residues" evidence="1">
    <location>
        <begin position="188"/>
        <end position="208"/>
    </location>
</feature>
<sequence>MLLFPVPPKGEKGFKACGFLLPCDVITGRKPKQKMYLLESGKTWNSQLFYVISNRTMSRSLKWRQSVSGVPNFLERLLGAARLLSQMVEPILKAATYPVLRYLFCLHALSSWNFPWQFWHCLHDFEFWFGSLHSFCFLLQILLNVASLSNTVSSLAQNKQSVKINKKGIDVGSPTCVFQITDNGGDIEKMEVDHPDKEGSSLMKKDEDLSAGSPTQKEIEHQKQAAAADASIAVKRPSTSTSTSNVTTPGLSRGSEKEADGMEDSFFDLLTAGGNLKSLF</sequence>
<feature type="compositionally biased region" description="Low complexity" evidence="1">
    <location>
        <begin position="225"/>
        <end position="248"/>
    </location>
</feature>
<comment type="caution">
    <text evidence="2">The sequence shown here is derived from an EMBL/GenBank/DDBJ whole genome shotgun (WGS) entry which is preliminary data.</text>
</comment>